<organism evidence="2 3">
    <name type="scientific">Teichococcus aestuarii</name>
    <dbReference type="NCBI Taxonomy" id="568898"/>
    <lineage>
        <taxon>Bacteria</taxon>
        <taxon>Pseudomonadati</taxon>
        <taxon>Pseudomonadota</taxon>
        <taxon>Alphaproteobacteria</taxon>
        <taxon>Acetobacterales</taxon>
        <taxon>Roseomonadaceae</taxon>
        <taxon>Roseomonas</taxon>
    </lineage>
</organism>
<dbReference type="Pfam" id="PF00004">
    <property type="entry name" value="AAA"/>
    <property type="match status" value="1"/>
</dbReference>
<dbReference type="OrthoDB" id="5297432at2"/>
<dbReference type="InterPro" id="IPR027417">
    <property type="entry name" value="P-loop_NTPase"/>
</dbReference>
<dbReference type="GO" id="GO:0016887">
    <property type="term" value="F:ATP hydrolysis activity"/>
    <property type="evidence" value="ECO:0007669"/>
    <property type="project" value="InterPro"/>
</dbReference>
<dbReference type="PANTHER" id="PTHR43718">
    <property type="entry name" value="LON PROTEASE"/>
    <property type="match status" value="1"/>
</dbReference>
<sequence>MTGLAARCGGTVLISPLPHPPAWCARSRSRVVMPRTLDLDWIGPPDGLQPATLIAALTMHLETASPRRQRGVAIPGRLPSAEPARTAAAARSLLEEIHRDWRWPKAVQREHADLLVMMAAALAGDAEAAVETSALLQRRAERLSTAADGTHCTALRLRLRMAQAAWRRYVLSTQASQSERLALPVDLPSPAIPRRSLCAEIPLTGDPQMDQRLRALQPLYQGVRLLPAPDPAALAARMEAEMPQAAPVIRWMHDTLALRRYAGQASFHLPPLLLHGPPGCGKSHLARRLLELAGIPHHLLSVAGSSDVRLLLGTARGWASAQASLPALLMARQDAANPGLVIDEIDKAVEHSQHGAWTQALLGFLEPETARGTLDEFLGVEVDTRHITWILTANDISRIPAPLRSRLACFAVAPPTEDMLPTTIRQLLEGIARDLETTVAMLPPIAPERLELARQHYKQHRCLRQLRALLQALLSEGLRMRVLH</sequence>
<dbReference type="InterPro" id="IPR027065">
    <property type="entry name" value="Lon_Prtase"/>
</dbReference>
<dbReference type="AlphaFoldDB" id="A0A2U1UY56"/>
<proteinExistence type="predicted"/>
<comment type="caution">
    <text evidence="2">The sequence shown here is derived from an EMBL/GenBank/DDBJ whole genome shotgun (WGS) entry which is preliminary data.</text>
</comment>
<dbReference type="Proteomes" id="UP000245048">
    <property type="component" value="Unassembled WGS sequence"/>
</dbReference>
<accession>A0A2U1UY56</accession>
<protein>
    <recommendedName>
        <fullName evidence="1">AAA+ ATPase domain-containing protein</fullName>
    </recommendedName>
</protein>
<reference evidence="3" key="1">
    <citation type="submission" date="2017-10" db="EMBL/GenBank/DDBJ databases">
        <authorList>
            <person name="Toshchakov S.V."/>
            <person name="Goeva M.A."/>
        </authorList>
    </citation>
    <scope>NUCLEOTIDE SEQUENCE [LARGE SCALE GENOMIC DNA]</scope>
    <source>
        <strain evidence="3">JR1/69-1-13</strain>
    </source>
</reference>
<dbReference type="InterPro" id="IPR003593">
    <property type="entry name" value="AAA+_ATPase"/>
</dbReference>
<dbReference type="GO" id="GO:0003697">
    <property type="term" value="F:single-stranded DNA binding"/>
    <property type="evidence" value="ECO:0007669"/>
    <property type="project" value="TreeGrafter"/>
</dbReference>
<dbReference type="GO" id="GO:0007005">
    <property type="term" value="P:mitochondrion organization"/>
    <property type="evidence" value="ECO:0007669"/>
    <property type="project" value="TreeGrafter"/>
</dbReference>
<name>A0A2U1UY56_9PROT</name>
<dbReference type="SUPFAM" id="SSF52540">
    <property type="entry name" value="P-loop containing nucleoside triphosphate hydrolases"/>
    <property type="match status" value="1"/>
</dbReference>
<dbReference type="InterPro" id="IPR003959">
    <property type="entry name" value="ATPase_AAA_core"/>
</dbReference>
<dbReference type="GO" id="GO:0051131">
    <property type="term" value="P:chaperone-mediated protein complex assembly"/>
    <property type="evidence" value="ECO:0007669"/>
    <property type="project" value="TreeGrafter"/>
</dbReference>
<dbReference type="GO" id="GO:0004252">
    <property type="term" value="F:serine-type endopeptidase activity"/>
    <property type="evidence" value="ECO:0007669"/>
    <property type="project" value="InterPro"/>
</dbReference>
<dbReference type="GO" id="GO:0004176">
    <property type="term" value="F:ATP-dependent peptidase activity"/>
    <property type="evidence" value="ECO:0007669"/>
    <property type="project" value="InterPro"/>
</dbReference>
<feature type="domain" description="AAA+ ATPase" evidence="1">
    <location>
        <begin position="268"/>
        <end position="418"/>
    </location>
</feature>
<dbReference type="SMART" id="SM00382">
    <property type="entry name" value="AAA"/>
    <property type="match status" value="1"/>
</dbReference>
<evidence type="ECO:0000313" key="3">
    <source>
        <dbReference type="Proteomes" id="UP000245048"/>
    </source>
</evidence>
<evidence type="ECO:0000259" key="1">
    <source>
        <dbReference type="SMART" id="SM00382"/>
    </source>
</evidence>
<dbReference type="GO" id="GO:0005524">
    <property type="term" value="F:ATP binding"/>
    <property type="evidence" value="ECO:0007669"/>
    <property type="project" value="InterPro"/>
</dbReference>
<dbReference type="GO" id="GO:0006515">
    <property type="term" value="P:protein quality control for misfolded or incompletely synthesized proteins"/>
    <property type="evidence" value="ECO:0007669"/>
    <property type="project" value="TreeGrafter"/>
</dbReference>
<dbReference type="Gene3D" id="3.40.50.300">
    <property type="entry name" value="P-loop containing nucleotide triphosphate hydrolases"/>
    <property type="match status" value="1"/>
</dbReference>
<gene>
    <name evidence="2" type="ORF">CR165_22345</name>
</gene>
<dbReference type="EMBL" id="PDOA01000030">
    <property type="protein sequence ID" value="PWC26586.1"/>
    <property type="molecule type" value="Genomic_DNA"/>
</dbReference>
<keyword evidence="3" id="KW-1185">Reference proteome</keyword>
<dbReference type="PANTHER" id="PTHR43718:SF2">
    <property type="entry name" value="LON PROTEASE HOMOLOG, MITOCHONDRIAL"/>
    <property type="match status" value="1"/>
</dbReference>
<evidence type="ECO:0000313" key="2">
    <source>
        <dbReference type="EMBL" id="PWC26586.1"/>
    </source>
</evidence>